<accession>A0A069DLQ6</accession>
<feature type="non-terminal residue" evidence="1">
    <location>
        <position position="1"/>
    </location>
</feature>
<evidence type="ECO:0000313" key="1">
    <source>
        <dbReference type="EMBL" id="JAC84853.1"/>
    </source>
</evidence>
<dbReference type="EMBL" id="GBGP01000356">
    <property type="protein sequence ID" value="JAC84853.1"/>
    <property type="molecule type" value="mRNA"/>
</dbReference>
<name>A0A069DLQ6_9CNID</name>
<dbReference type="AlphaFoldDB" id="A0A069DLQ6"/>
<reference evidence="1" key="1">
    <citation type="journal article" date="2014" name="PLoS Genet.">
        <title>Differential Responses to Wnt and PCP Disruption Predict Expression and Developmental Function of Conserved and Novel Genes in a Cnidarian.</title>
        <authorList>
            <person name="Lapebie P."/>
            <person name="Ruggiero A."/>
            <person name="Barreau C."/>
            <person name="Chevalier S."/>
            <person name="Chang P."/>
            <person name="Dru P."/>
            <person name="Houliston E."/>
            <person name="Momose T."/>
        </authorList>
    </citation>
    <scope>NUCLEOTIDE SEQUENCE</scope>
</reference>
<proteinExistence type="evidence at transcript level"/>
<organism evidence="1">
    <name type="scientific">Clytia hemisphaerica</name>
    <dbReference type="NCBI Taxonomy" id="252671"/>
    <lineage>
        <taxon>Eukaryota</taxon>
        <taxon>Metazoa</taxon>
        <taxon>Cnidaria</taxon>
        <taxon>Hydrozoa</taxon>
        <taxon>Hydroidolina</taxon>
        <taxon>Leptothecata</taxon>
        <taxon>Obeliida</taxon>
        <taxon>Clytiidae</taxon>
        <taxon>Clytia</taxon>
    </lineage>
</organism>
<sequence length="138" mass="15497">GQKLVSTPLVKAPSQFNKMSTTKVKIAKPFVKVGLSVTFALGRLALRLPFIRRPLVEKFAKINRLPADMTEESLFSKDMQKTLMKCQITYLSTKVKKGKPIKDYKALRMLDDGSYEEVSLHNIQRPGVPLVINFGSNS</sequence>
<protein>
    <submittedName>
        <fullName evidence="1">Deiodinase</fullName>
    </submittedName>
</protein>